<keyword evidence="4" id="KW-0560">Oxidoreductase</keyword>
<dbReference type="Gene3D" id="3.90.700.10">
    <property type="entry name" value="Succinate dehydrogenase/fumarate reductase flavoprotein, catalytic domain"/>
    <property type="match status" value="1"/>
</dbReference>
<keyword evidence="3" id="KW-0274">FAD</keyword>
<keyword evidence="7" id="KW-1185">Reference proteome</keyword>
<evidence type="ECO:0000256" key="1">
    <source>
        <dbReference type="ARBA" id="ARBA00001974"/>
    </source>
</evidence>
<comment type="cofactor">
    <cofactor evidence="1">
        <name>FAD</name>
        <dbReference type="ChEBI" id="CHEBI:57692"/>
    </cofactor>
</comment>
<evidence type="ECO:0000256" key="2">
    <source>
        <dbReference type="ARBA" id="ARBA00022630"/>
    </source>
</evidence>
<dbReference type="PRINTS" id="PR00411">
    <property type="entry name" value="PNDRDTASEI"/>
</dbReference>
<dbReference type="InterPro" id="IPR036188">
    <property type="entry name" value="FAD/NAD-bd_sf"/>
</dbReference>
<dbReference type="InterPro" id="IPR027477">
    <property type="entry name" value="Succ_DH/fumarate_Rdtase_cat_sf"/>
</dbReference>
<reference evidence="6 7" key="1">
    <citation type="journal article" date="2023" name="Microb. Genom.">
        <title>Mesoterricola silvestris gen. nov., sp. nov., Mesoterricola sediminis sp. nov., Geothrix oryzae sp. nov., Geothrix edaphica sp. nov., Geothrix rubra sp. nov., and Geothrix limicola sp. nov., six novel members of Acidobacteriota isolated from soils.</title>
        <authorList>
            <person name="Weisberg A.J."/>
            <person name="Pearce E."/>
            <person name="Kramer C.G."/>
            <person name="Chang J.H."/>
            <person name="Clarke C.R."/>
        </authorList>
    </citation>
    <scope>NUCLEOTIDE SEQUENCE [LARGE SCALE GENOMIC DNA]</scope>
    <source>
        <strain evidence="6 7">NRRL_B-2795</strain>
    </source>
</reference>
<name>A0ABU4L1X0_9ACTN</name>
<dbReference type="Pfam" id="PF00890">
    <property type="entry name" value="FAD_binding_2"/>
    <property type="match status" value="1"/>
</dbReference>
<proteinExistence type="predicted"/>
<feature type="domain" description="FAD-dependent oxidoreductase 2 FAD-binding" evidence="5">
    <location>
        <begin position="8"/>
        <end position="425"/>
    </location>
</feature>
<evidence type="ECO:0000256" key="4">
    <source>
        <dbReference type="ARBA" id="ARBA00023002"/>
    </source>
</evidence>
<dbReference type="InterPro" id="IPR003953">
    <property type="entry name" value="FAD-dep_OxRdtase_2_FAD-bd"/>
</dbReference>
<gene>
    <name evidence="6" type="ORF">PV517_13155</name>
</gene>
<accession>A0ABU4L1X0</accession>
<keyword evidence="2" id="KW-0285">Flavoprotein</keyword>
<sequence length="470" mass="49769">MPNQEAVDLLVVGAGMAGLTAGARAAWEGLSVVVTEIADDVGGSARYAGYAWTAPSHEVMERHNPRGETSLKRALVDRFADGVSWIRSTGVDVKDAQPVLGFGRGHQFDTNHYVDTCRRIVVAAGGEVLTHTDTERLLIENGAVTGAELVTGDGTRRTVRAASTLLATGGFQGDAELRDKFVHPHAGRMLLRSNPYSRGAGYRLAASAGAASGHTGAGFYGHLVPSGVPFADPSDFVDLSLYYSEHALLLNLRGERFTDETLGDHLTTMALLEQPESRGLLVADSRVFRDWVVGAYVEGAVAVDKFALATRRGGRTGFAESLDEFDHLPEEWGYDGPAVRAAVAEFNAKAAAGRAPTPGRQLDRAPLDQPPYYVIEAVPALTFPFHGVLVDDRARVLAEDGHPVAGLLAAGSDTGGLWHRAYAGGIASALVFGLTAAETAARTAPEQRQTQARARVGGHAAHSAHVPTRP</sequence>
<evidence type="ECO:0000256" key="3">
    <source>
        <dbReference type="ARBA" id="ARBA00022827"/>
    </source>
</evidence>
<organism evidence="6 7">
    <name type="scientific">Streptomyces griseiscabiei</name>
    <dbReference type="NCBI Taxonomy" id="2993540"/>
    <lineage>
        <taxon>Bacteria</taxon>
        <taxon>Bacillati</taxon>
        <taxon>Actinomycetota</taxon>
        <taxon>Actinomycetes</taxon>
        <taxon>Kitasatosporales</taxon>
        <taxon>Streptomycetaceae</taxon>
        <taxon>Streptomyces</taxon>
    </lineage>
</organism>
<evidence type="ECO:0000313" key="7">
    <source>
        <dbReference type="Proteomes" id="UP001271723"/>
    </source>
</evidence>
<comment type="caution">
    <text evidence="6">The sequence shown here is derived from an EMBL/GenBank/DDBJ whole genome shotgun (WGS) entry which is preliminary data.</text>
</comment>
<dbReference type="RefSeq" id="WP_086759036.1">
    <property type="nucleotide sequence ID" value="NZ_JAGJBZ010000002.1"/>
</dbReference>
<evidence type="ECO:0000259" key="5">
    <source>
        <dbReference type="Pfam" id="PF00890"/>
    </source>
</evidence>
<dbReference type="Gene3D" id="3.50.50.60">
    <property type="entry name" value="FAD/NAD(P)-binding domain"/>
    <property type="match status" value="1"/>
</dbReference>
<evidence type="ECO:0000313" key="6">
    <source>
        <dbReference type="EMBL" id="MDX2909644.1"/>
    </source>
</evidence>
<dbReference type="Proteomes" id="UP001271723">
    <property type="component" value="Unassembled WGS sequence"/>
</dbReference>
<dbReference type="SUPFAM" id="SSF51905">
    <property type="entry name" value="FAD/NAD(P)-binding domain"/>
    <property type="match status" value="1"/>
</dbReference>
<dbReference type="PANTHER" id="PTHR43400:SF10">
    <property type="entry name" value="3-OXOSTEROID 1-DEHYDROGENASE"/>
    <property type="match status" value="1"/>
</dbReference>
<dbReference type="SUPFAM" id="SSF56425">
    <property type="entry name" value="Succinate dehydrogenase/fumarate reductase flavoprotein, catalytic domain"/>
    <property type="match status" value="1"/>
</dbReference>
<protein>
    <submittedName>
        <fullName evidence="6">FAD-binding protein</fullName>
    </submittedName>
</protein>
<dbReference type="InterPro" id="IPR050315">
    <property type="entry name" value="FAD-oxidoreductase_2"/>
</dbReference>
<dbReference type="PANTHER" id="PTHR43400">
    <property type="entry name" value="FUMARATE REDUCTASE"/>
    <property type="match status" value="1"/>
</dbReference>
<dbReference type="EMBL" id="JARAVY010000004">
    <property type="protein sequence ID" value="MDX2909644.1"/>
    <property type="molecule type" value="Genomic_DNA"/>
</dbReference>